<evidence type="ECO:0000256" key="4">
    <source>
        <dbReference type="RuleBase" id="RU003744"/>
    </source>
</evidence>
<evidence type="ECO:0000256" key="3">
    <source>
        <dbReference type="ARBA" id="ARBA00022729"/>
    </source>
</evidence>
<proteinExistence type="inferred from homology"/>
<dbReference type="SMART" id="SM00062">
    <property type="entry name" value="PBPb"/>
    <property type="match status" value="1"/>
</dbReference>
<accession>A0A3S0GXT5</accession>
<dbReference type="AlphaFoldDB" id="A0A3S0GXT5"/>
<dbReference type="InterPro" id="IPR018313">
    <property type="entry name" value="SBP_3_CS"/>
</dbReference>
<evidence type="ECO:0000256" key="1">
    <source>
        <dbReference type="ARBA" id="ARBA00004196"/>
    </source>
</evidence>
<comment type="subcellular location">
    <subcellularLocation>
        <location evidence="1">Cell envelope</location>
    </subcellularLocation>
</comment>
<dbReference type="PANTHER" id="PTHR35936:SF37">
    <property type="entry name" value="AMINO ACID ABC TRANSPORTER SUBSTRATE-BINDING PROTEIN"/>
    <property type="match status" value="1"/>
</dbReference>
<dbReference type="PANTHER" id="PTHR35936">
    <property type="entry name" value="MEMBRANE-BOUND LYTIC MUREIN TRANSGLYCOSYLASE F"/>
    <property type="match status" value="1"/>
</dbReference>
<keyword evidence="8" id="KW-1185">Reference proteome</keyword>
<keyword evidence="3 5" id="KW-0732">Signal</keyword>
<dbReference type="PROSITE" id="PS01039">
    <property type="entry name" value="SBP_BACTERIAL_3"/>
    <property type="match status" value="1"/>
</dbReference>
<protein>
    <submittedName>
        <fullName evidence="7">Transporter substrate-binding domain-containing protein</fullName>
    </submittedName>
</protein>
<feature type="signal peptide" evidence="5">
    <location>
        <begin position="1"/>
        <end position="25"/>
    </location>
</feature>
<dbReference type="Gene3D" id="3.40.190.10">
    <property type="entry name" value="Periplasmic binding protein-like II"/>
    <property type="match status" value="2"/>
</dbReference>
<dbReference type="SUPFAM" id="SSF53850">
    <property type="entry name" value="Periplasmic binding protein-like II"/>
    <property type="match status" value="1"/>
</dbReference>
<feature type="chain" id="PRO_5018682023" evidence="5">
    <location>
        <begin position="26"/>
        <end position="263"/>
    </location>
</feature>
<dbReference type="RefSeq" id="WP_093300995.1">
    <property type="nucleotide sequence ID" value="NZ_RXOE01000009.1"/>
</dbReference>
<dbReference type="GO" id="GO:0030313">
    <property type="term" value="C:cell envelope"/>
    <property type="evidence" value="ECO:0007669"/>
    <property type="project" value="UniProtKB-SubCell"/>
</dbReference>
<organism evidence="7 8">
    <name type="scientific">Variovorax gossypii</name>
    <dbReference type="NCBI Taxonomy" id="1679495"/>
    <lineage>
        <taxon>Bacteria</taxon>
        <taxon>Pseudomonadati</taxon>
        <taxon>Pseudomonadota</taxon>
        <taxon>Betaproteobacteria</taxon>
        <taxon>Burkholderiales</taxon>
        <taxon>Comamonadaceae</taxon>
        <taxon>Variovorax</taxon>
    </lineage>
</organism>
<evidence type="ECO:0000256" key="5">
    <source>
        <dbReference type="SAM" id="SignalP"/>
    </source>
</evidence>
<feature type="domain" description="Solute-binding protein family 3/N-terminal" evidence="6">
    <location>
        <begin position="37"/>
        <end position="257"/>
    </location>
</feature>
<comment type="similarity">
    <text evidence="2 4">Belongs to the bacterial solute-binding protein 3 family.</text>
</comment>
<evidence type="ECO:0000256" key="2">
    <source>
        <dbReference type="ARBA" id="ARBA00010333"/>
    </source>
</evidence>
<sequence length="263" mass="28411">MKLGRLQFVLGLALGALMATGAVHAQSALDTILKNRKIAIAVPPDFPPYGSMDRDFKMHGLDIDMANYIGSKLGVEVDLIPVTSANRIPTLQKRKAALVIATLGKNPDREKQIDFTAAYSPFYQAIFGAKSLNIRSFADLSGKSIAVTRGSVEDQELNKVAPPGVDVRRFDDNTRTVAAFVSGQAQLIATGASVANTIMVSNPALGTTYKLLLKESPNYIGVTKGEDALRQRVNAIIDEAKKSGELDRLSMKWLERPAGELPQ</sequence>
<dbReference type="Pfam" id="PF00497">
    <property type="entry name" value="SBP_bac_3"/>
    <property type="match status" value="1"/>
</dbReference>
<gene>
    <name evidence="7" type="ORF">EJP69_26020</name>
</gene>
<dbReference type="OrthoDB" id="5363083at2"/>
<reference evidence="7 8" key="1">
    <citation type="submission" date="2018-12" db="EMBL/GenBank/DDBJ databases">
        <title>The genome of Variovorax gossypii DSM 100435.</title>
        <authorList>
            <person name="Gao J."/>
            <person name="Sun J."/>
        </authorList>
    </citation>
    <scope>NUCLEOTIDE SEQUENCE [LARGE SCALE GENOMIC DNA]</scope>
    <source>
        <strain evidence="7 8">DSM 100435</strain>
    </source>
</reference>
<dbReference type="InterPro" id="IPR001638">
    <property type="entry name" value="Solute-binding_3/MltF_N"/>
</dbReference>
<dbReference type="Proteomes" id="UP000267418">
    <property type="component" value="Unassembled WGS sequence"/>
</dbReference>
<evidence type="ECO:0000313" key="8">
    <source>
        <dbReference type="Proteomes" id="UP000267418"/>
    </source>
</evidence>
<comment type="caution">
    <text evidence="7">The sequence shown here is derived from an EMBL/GenBank/DDBJ whole genome shotgun (WGS) entry which is preliminary data.</text>
</comment>
<evidence type="ECO:0000259" key="6">
    <source>
        <dbReference type="SMART" id="SM00062"/>
    </source>
</evidence>
<name>A0A3S0GXT5_9BURK</name>
<dbReference type="EMBL" id="RXOE01000009">
    <property type="protein sequence ID" value="RTQ31503.1"/>
    <property type="molecule type" value="Genomic_DNA"/>
</dbReference>
<evidence type="ECO:0000313" key="7">
    <source>
        <dbReference type="EMBL" id="RTQ31503.1"/>
    </source>
</evidence>